<evidence type="ECO:0000256" key="8">
    <source>
        <dbReference type="ARBA" id="ARBA00023136"/>
    </source>
</evidence>
<dbReference type="Pfam" id="PF12019">
    <property type="entry name" value="GspH"/>
    <property type="match status" value="1"/>
</dbReference>
<feature type="domain" description="General secretion pathway GspH" evidence="10">
    <location>
        <begin position="43"/>
        <end position="127"/>
    </location>
</feature>
<evidence type="ECO:0000256" key="2">
    <source>
        <dbReference type="ARBA" id="ARBA00004377"/>
    </source>
</evidence>
<accession>A0A2T4UAR7</accession>
<keyword evidence="4" id="KW-0488">Methylation</keyword>
<gene>
    <name evidence="11" type="ORF">C6Y45_00845</name>
</gene>
<dbReference type="NCBIfam" id="NF040982">
    <property type="entry name" value="ComGD"/>
    <property type="match status" value="1"/>
</dbReference>
<evidence type="ECO:0000256" key="4">
    <source>
        <dbReference type="ARBA" id="ARBA00022481"/>
    </source>
</evidence>
<dbReference type="InterPro" id="IPR012902">
    <property type="entry name" value="N_methyl_site"/>
</dbReference>
<comment type="caution">
    <text evidence="11">The sequence shown here is derived from an EMBL/GenBank/DDBJ whole genome shotgun (WGS) entry which is preliminary data.</text>
</comment>
<keyword evidence="12" id="KW-1185">Reference proteome</keyword>
<evidence type="ECO:0000313" key="12">
    <source>
        <dbReference type="Proteomes" id="UP000240509"/>
    </source>
</evidence>
<keyword evidence="5" id="KW-0997">Cell inner membrane</keyword>
<evidence type="ECO:0000256" key="5">
    <source>
        <dbReference type="ARBA" id="ARBA00022519"/>
    </source>
</evidence>
<sequence length="143" mass="16456">MSNRGYSMPEVMLSLLIISAVSMAALLPVSEITRQMQAEYLLNELQRDLHSMQLEAMKTGKEVSFRFYASGQYRAVSEGEILLDRRPIYPLAFEELSLKLNQVQFNPNGNVRHFGQLRVTAASKKYNLVFQIGRGRFYFLEIE</sequence>
<protein>
    <recommendedName>
        <fullName evidence="10">General secretion pathway GspH domain-containing protein</fullName>
    </recommendedName>
</protein>
<evidence type="ECO:0000256" key="3">
    <source>
        <dbReference type="ARBA" id="ARBA00022475"/>
    </source>
</evidence>
<dbReference type="GO" id="GO:0009986">
    <property type="term" value="C:cell surface"/>
    <property type="evidence" value="ECO:0007669"/>
    <property type="project" value="UniProtKB-SubCell"/>
</dbReference>
<proteinExistence type="predicted"/>
<dbReference type="PIRSF" id="PIRSF021292">
    <property type="entry name" value="Competence_ComGD"/>
    <property type="match status" value="1"/>
</dbReference>
<reference evidence="11 12" key="1">
    <citation type="submission" date="2018-03" db="EMBL/GenBank/DDBJ databases">
        <title>Alkalicoccus saliphilus sp. nov., isolated from a mineral pool.</title>
        <authorList>
            <person name="Zhao B."/>
        </authorList>
    </citation>
    <scope>NUCLEOTIDE SEQUENCE [LARGE SCALE GENOMIC DNA]</scope>
    <source>
        <strain evidence="11 12">6AG</strain>
    </source>
</reference>
<dbReference type="Proteomes" id="UP000240509">
    <property type="component" value="Unassembled WGS sequence"/>
</dbReference>
<evidence type="ECO:0000259" key="10">
    <source>
        <dbReference type="Pfam" id="PF12019"/>
    </source>
</evidence>
<dbReference type="GO" id="GO:0015627">
    <property type="term" value="C:type II protein secretion system complex"/>
    <property type="evidence" value="ECO:0007669"/>
    <property type="project" value="InterPro"/>
</dbReference>
<dbReference type="GO" id="GO:0030420">
    <property type="term" value="P:establishment of competence for transformation"/>
    <property type="evidence" value="ECO:0007669"/>
    <property type="project" value="UniProtKB-KW"/>
</dbReference>
<dbReference type="AlphaFoldDB" id="A0A2T4UAR7"/>
<dbReference type="RefSeq" id="WP_107583010.1">
    <property type="nucleotide sequence ID" value="NZ_PZJJ01000001.1"/>
</dbReference>
<comment type="subcellular location">
    <subcellularLocation>
        <location evidence="2">Cell inner membrane</location>
        <topology evidence="2">Single-pass membrane protein</topology>
    </subcellularLocation>
    <subcellularLocation>
        <location evidence="1">Cell surface</location>
    </subcellularLocation>
</comment>
<evidence type="ECO:0000313" key="11">
    <source>
        <dbReference type="EMBL" id="PTL40488.1"/>
    </source>
</evidence>
<keyword evidence="9" id="KW-0178">Competence</keyword>
<dbReference type="InterPro" id="IPR016785">
    <property type="entry name" value="ComGD"/>
</dbReference>
<keyword evidence="3" id="KW-1003">Cell membrane</keyword>
<keyword evidence="8" id="KW-0472">Membrane</keyword>
<evidence type="ECO:0000256" key="7">
    <source>
        <dbReference type="ARBA" id="ARBA00022989"/>
    </source>
</evidence>
<name>A0A2T4UAR7_9BACI</name>
<evidence type="ECO:0000256" key="1">
    <source>
        <dbReference type="ARBA" id="ARBA00004241"/>
    </source>
</evidence>
<evidence type="ECO:0000256" key="6">
    <source>
        <dbReference type="ARBA" id="ARBA00022692"/>
    </source>
</evidence>
<dbReference type="InterPro" id="IPR022346">
    <property type="entry name" value="T2SS_GspH"/>
</dbReference>
<dbReference type="NCBIfam" id="TIGR02532">
    <property type="entry name" value="IV_pilin_GFxxxE"/>
    <property type="match status" value="1"/>
</dbReference>
<dbReference type="EMBL" id="PZJJ01000001">
    <property type="protein sequence ID" value="PTL40488.1"/>
    <property type="molecule type" value="Genomic_DNA"/>
</dbReference>
<evidence type="ECO:0000256" key="9">
    <source>
        <dbReference type="ARBA" id="ARBA00023287"/>
    </source>
</evidence>
<keyword evidence="6" id="KW-0812">Transmembrane</keyword>
<dbReference type="GO" id="GO:0015628">
    <property type="term" value="P:protein secretion by the type II secretion system"/>
    <property type="evidence" value="ECO:0007669"/>
    <property type="project" value="InterPro"/>
</dbReference>
<keyword evidence="7" id="KW-1133">Transmembrane helix</keyword>
<dbReference type="OrthoDB" id="1653576at2"/>
<dbReference type="GO" id="GO:0005886">
    <property type="term" value="C:plasma membrane"/>
    <property type="evidence" value="ECO:0007669"/>
    <property type="project" value="UniProtKB-SubCell"/>
</dbReference>
<organism evidence="11 12">
    <name type="scientific">Alkalicoccus saliphilus</name>
    <dbReference type="NCBI Taxonomy" id="200989"/>
    <lineage>
        <taxon>Bacteria</taxon>
        <taxon>Bacillati</taxon>
        <taxon>Bacillota</taxon>
        <taxon>Bacilli</taxon>
        <taxon>Bacillales</taxon>
        <taxon>Bacillaceae</taxon>
        <taxon>Alkalicoccus</taxon>
    </lineage>
</organism>